<dbReference type="EMBL" id="AP014685">
    <property type="protein sequence ID" value="BAR59614.1"/>
    <property type="molecule type" value="Genomic_DNA"/>
</dbReference>
<dbReference type="PROSITE" id="PS51257">
    <property type="entry name" value="PROKAR_LIPOPROTEIN"/>
    <property type="match status" value="1"/>
</dbReference>
<reference evidence="1 2" key="1">
    <citation type="submission" date="2014-11" db="EMBL/GenBank/DDBJ databases">
        <title>Symbiosis island explosion on the genome of extra-slow-growing strains of soybean bradyrhizobia with massive insertion sequences.</title>
        <authorList>
            <person name="Iida T."/>
            <person name="Minamisawa K."/>
        </authorList>
    </citation>
    <scope>NUCLEOTIDE SEQUENCE [LARGE SCALE GENOMIC DNA]</scope>
    <source>
        <strain evidence="1 2">NK6</strain>
    </source>
</reference>
<protein>
    <submittedName>
        <fullName evidence="1">Uncharacterized protein</fullName>
    </submittedName>
</protein>
<organism evidence="1 2">
    <name type="scientific">Bradyrhizobium diazoefficiens</name>
    <dbReference type="NCBI Taxonomy" id="1355477"/>
    <lineage>
        <taxon>Bacteria</taxon>
        <taxon>Pseudomonadati</taxon>
        <taxon>Pseudomonadota</taxon>
        <taxon>Alphaproteobacteria</taxon>
        <taxon>Hyphomicrobiales</taxon>
        <taxon>Nitrobacteraceae</taxon>
        <taxon>Bradyrhizobium</taxon>
    </lineage>
</organism>
<proteinExistence type="predicted"/>
<evidence type="ECO:0000313" key="2">
    <source>
        <dbReference type="Proteomes" id="UP000063308"/>
    </source>
</evidence>
<sequence>MGTKFLRSFGRLAARKYIAIGIIATSCRFDCNSHA</sequence>
<accession>A0A0E4BSG3</accession>
<gene>
    <name evidence="1" type="ORF">NK6_6462</name>
</gene>
<dbReference type="AlphaFoldDB" id="A0A0E4BSG3"/>
<name>A0A0E4BSG3_9BRAD</name>
<evidence type="ECO:0000313" key="1">
    <source>
        <dbReference type="EMBL" id="BAR59614.1"/>
    </source>
</evidence>
<dbReference type="Proteomes" id="UP000063308">
    <property type="component" value="Chromosome"/>
</dbReference>